<evidence type="ECO:0000256" key="2">
    <source>
        <dbReference type="ARBA" id="ARBA00022618"/>
    </source>
</evidence>
<dbReference type="GO" id="GO:0003700">
    <property type="term" value="F:DNA-binding transcription factor activity"/>
    <property type="evidence" value="ECO:0007669"/>
    <property type="project" value="TreeGrafter"/>
</dbReference>
<dbReference type="InterPro" id="IPR036271">
    <property type="entry name" value="Tet_transcr_reg_TetR-rel_C_sf"/>
</dbReference>
<feature type="domain" description="HTH tetR-type" evidence="8">
    <location>
        <begin position="12"/>
        <end position="72"/>
    </location>
</feature>
<dbReference type="InterPro" id="IPR054580">
    <property type="entry name" value="SlmA-like_C"/>
</dbReference>
<keyword evidence="4 6" id="KW-0238">DNA-binding</keyword>
<dbReference type="Proteomes" id="UP000198611">
    <property type="component" value="Unassembled WGS sequence"/>
</dbReference>
<keyword evidence="1 6" id="KW-0963">Cytoplasm</keyword>
<evidence type="ECO:0000256" key="1">
    <source>
        <dbReference type="ARBA" id="ARBA00022490"/>
    </source>
</evidence>
<dbReference type="InterPro" id="IPR023769">
    <property type="entry name" value="NO_SlmA"/>
</dbReference>
<keyword evidence="3" id="KW-0175">Coiled coil</keyword>
<dbReference type="GO" id="GO:0051301">
    <property type="term" value="P:cell division"/>
    <property type="evidence" value="ECO:0007669"/>
    <property type="project" value="UniProtKB-KW"/>
</dbReference>
<evidence type="ECO:0000256" key="3">
    <source>
        <dbReference type="ARBA" id="ARBA00023054"/>
    </source>
</evidence>
<dbReference type="PROSITE" id="PS50977">
    <property type="entry name" value="HTH_TETR_2"/>
    <property type="match status" value="1"/>
</dbReference>
<dbReference type="PANTHER" id="PTHR30055:SF183">
    <property type="entry name" value="NUCLEOID OCCLUSION FACTOR SLMA"/>
    <property type="match status" value="1"/>
</dbReference>
<feature type="DNA-binding region" description="H-T-H motif" evidence="7">
    <location>
        <begin position="35"/>
        <end position="54"/>
    </location>
</feature>
<dbReference type="RefSeq" id="WP_093428360.1">
    <property type="nucleotide sequence ID" value="NZ_FOMJ01000005.1"/>
</dbReference>
<sequence length="204" mass="22966">MSEEQTGSSQRGNRRQEILETLARILEEQPGERITTAGLARAVGVSEAALYRHFPSKGKMFEALIEFAEEAVFGLINRILEEHDDPADRCERIMGVLLGFAQRNPGITRVLLGEALVGEVERLRQRVDGFYDRLETRFKQILREGEGTGHLPVGSPATASANLLVSVAEGRMRQFLRSGFQRQPLEHWEQQWGLLAVALFPNRQ</sequence>
<evidence type="ECO:0000313" key="9">
    <source>
        <dbReference type="EMBL" id="SFD47019.1"/>
    </source>
</evidence>
<dbReference type="InterPro" id="IPR050109">
    <property type="entry name" value="HTH-type_TetR-like_transc_reg"/>
</dbReference>
<reference evidence="9 10" key="1">
    <citation type="submission" date="2016-10" db="EMBL/GenBank/DDBJ databases">
        <authorList>
            <person name="de Groot N.N."/>
        </authorList>
    </citation>
    <scope>NUCLEOTIDE SEQUENCE [LARGE SCALE GENOMIC DNA]</scope>
    <source>
        <strain evidence="9 10">HL3</strain>
    </source>
</reference>
<comment type="similarity">
    <text evidence="6">Belongs to the nucleoid occlusion factor SlmA family.</text>
</comment>
<proteinExistence type="inferred from homology"/>
<dbReference type="NCBIfam" id="NF007015">
    <property type="entry name" value="PRK09480.1"/>
    <property type="match status" value="1"/>
</dbReference>
<dbReference type="GO" id="GO:0010974">
    <property type="term" value="P:negative regulation of division septum assembly"/>
    <property type="evidence" value="ECO:0007669"/>
    <property type="project" value="InterPro"/>
</dbReference>
<evidence type="ECO:0000313" key="10">
    <source>
        <dbReference type="Proteomes" id="UP000198611"/>
    </source>
</evidence>
<comment type="subunit">
    <text evidence="6">Homodimer. Interacts with FtsZ.</text>
</comment>
<dbReference type="GO" id="GO:0005737">
    <property type="term" value="C:cytoplasm"/>
    <property type="evidence" value="ECO:0007669"/>
    <property type="project" value="UniProtKB-UniRule"/>
</dbReference>
<dbReference type="STRING" id="1123397.SAMN05660831_01721"/>
<dbReference type="InterPro" id="IPR009057">
    <property type="entry name" value="Homeodomain-like_sf"/>
</dbReference>
<evidence type="ECO:0000256" key="6">
    <source>
        <dbReference type="HAMAP-Rule" id="MF_01839"/>
    </source>
</evidence>
<name>A0A1I1SKL4_9GAMM</name>
<dbReference type="Gene3D" id="1.10.357.10">
    <property type="entry name" value="Tetracycline Repressor, domain 2"/>
    <property type="match status" value="1"/>
</dbReference>
<evidence type="ECO:0000256" key="7">
    <source>
        <dbReference type="PROSITE-ProRule" id="PRU00335"/>
    </source>
</evidence>
<dbReference type="InterPro" id="IPR001647">
    <property type="entry name" value="HTH_TetR"/>
</dbReference>
<dbReference type="SUPFAM" id="SSF46689">
    <property type="entry name" value="Homeodomain-like"/>
    <property type="match status" value="1"/>
</dbReference>
<protein>
    <recommendedName>
        <fullName evidence="6">Nucleoid occlusion factor SlmA</fullName>
    </recommendedName>
</protein>
<keyword evidence="5 6" id="KW-0131">Cell cycle</keyword>
<dbReference type="AlphaFoldDB" id="A0A1I1SKL4"/>
<gene>
    <name evidence="6" type="primary">slmA</name>
    <name evidence="9" type="ORF">SAMN05660831_01721</name>
</gene>
<evidence type="ECO:0000256" key="4">
    <source>
        <dbReference type="ARBA" id="ARBA00023125"/>
    </source>
</evidence>
<comment type="function">
    <text evidence="6">Required for nucleoid occlusion (NO) phenomenon, which prevents Z-ring formation and cell division over the nucleoid. Acts as a DNA-associated cell division inhibitor that binds simultaneously chromosomal DNA and FtsZ, and disrupts the assembly of FtsZ polymers. SlmA-DNA-binding sequences (SBS) are dispersed on non-Ter regions of the chromosome, preventing FtsZ polymerization at these regions.</text>
</comment>
<dbReference type="HAMAP" id="MF_01839">
    <property type="entry name" value="NO_factor_SlmA"/>
    <property type="match status" value="1"/>
</dbReference>
<keyword evidence="2 6" id="KW-0132">Cell division</keyword>
<dbReference type="OrthoDB" id="9179041at2"/>
<dbReference type="Pfam" id="PF22276">
    <property type="entry name" value="SlmA-like_C"/>
    <property type="match status" value="1"/>
</dbReference>
<dbReference type="Pfam" id="PF00440">
    <property type="entry name" value="TetR_N"/>
    <property type="match status" value="1"/>
</dbReference>
<evidence type="ECO:0000256" key="5">
    <source>
        <dbReference type="ARBA" id="ARBA00023306"/>
    </source>
</evidence>
<comment type="subcellular location">
    <subcellularLocation>
        <location evidence="6">Cytoplasm</location>
        <location evidence="6">Nucleoid</location>
    </subcellularLocation>
</comment>
<dbReference type="GO" id="GO:0043590">
    <property type="term" value="C:bacterial nucleoid"/>
    <property type="evidence" value="ECO:0007669"/>
    <property type="project" value="UniProtKB-UniRule"/>
</dbReference>
<evidence type="ECO:0000259" key="8">
    <source>
        <dbReference type="PROSITE" id="PS50977"/>
    </source>
</evidence>
<organism evidence="9 10">
    <name type="scientific">Thiohalospira halophila DSM 15071</name>
    <dbReference type="NCBI Taxonomy" id="1123397"/>
    <lineage>
        <taxon>Bacteria</taxon>
        <taxon>Pseudomonadati</taxon>
        <taxon>Pseudomonadota</taxon>
        <taxon>Gammaproteobacteria</taxon>
        <taxon>Thiohalospirales</taxon>
        <taxon>Thiohalospiraceae</taxon>
        <taxon>Thiohalospira</taxon>
    </lineage>
</organism>
<dbReference type="PANTHER" id="PTHR30055">
    <property type="entry name" value="HTH-TYPE TRANSCRIPTIONAL REGULATOR RUTR"/>
    <property type="match status" value="1"/>
</dbReference>
<dbReference type="EMBL" id="FOMJ01000005">
    <property type="protein sequence ID" value="SFD47019.1"/>
    <property type="molecule type" value="Genomic_DNA"/>
</dbReference>
<keyword evidence="10" id="KW-1185">Reference proteome</keyword>
<dbReference type="SUPFAM" id="SSF48498">
    <property type="entry name" value="Tetracyclin repressor-like, C-terminal domain"/>
    <property type="match status" value="1"/>
</dbReference>
<accession>A0A1I1SKL4</accession>
<dbReference type="GO" id="GO:0000976">
    <property type="term" value="F:transcription cis-regulatory region binding"/>
    <property type="evidence" value="ECO:0007669"/>
    <property type="project" value="TreeGrafter"/>
</dbReference>